<evidence type="ECO:0000256" key="1">
    <source>
        <dbReference type="ARBA" id="ARBA00001971"/>
    </source>
</evidence>
<evidence type="ECO:0000256" key="9">
    <source>
        <dbReference type="RuleBase" id="RU000461"/>
    </source>
</evidence>
<reference evidence="10" key="1">
    <citation type="submission" date="2019-08" db="EMBL/GenBank/DDBJ databases">
        <title>The improved chromosome-level genome for the pearl oyster Pinctada fucata martensii using PacBio sequencing and Hi-C.</title>
        <authorList>
            <person name="Zheng Z."/>
        </authorList>
    </citation>
    <scope>NUCLEOTIDE SEQUENCE</scope>
    <source>
        <strain evidence="10">ZZ-2019</strain>
        <tissue evidence="10">Adductor muscle</tissue>
    </source>
</reference>
<evidence type="ECO:0000256" key="4">
    <source>
        <dbReference type="ARBA" id="ARBA00022723"/>
    </source>
</evidence>
<evidence type="ECO:0000256" key="2">
    <source>
        <dbReference type="ARBA" id="ARBA00010617"/>
    </source>
</evidence>
<evidence type="ECO:0000256" key="6">
    <source>
        <dbReference type="ARBA" id="ARBA00023004"/>
    </source>
</evidence>
<evidence type="ECO:0000256" key="7">
    <source>
        <dbReference type="ARBA" id="ARBA00023033"/>
    </source>
</evidence>
<proteinExistence type="inferred from homology"/>
<dbReference type="InterPro" id="IPR036396">
    <property type="entry name" value="Cyt_P450_sf"/>
</dbReference>
<dbReference type="Gene3D" id="1.10.630.10">
    <property type="entry name" value="Cytochrome P450"/>
    <property type="match status" value="1"/>
</dbReference>
<dbReference type="PROSITE" id="PS00086">
    <property type="entry name" value="CYTOCHROME_P450"/>
    <property type="match status" value="1"/>
</dbReference>
<dbReference type="InterPro" id="IPR017972">
    <property type="entry name" value="Cyt_P450_CS"/>
</dbReference>
<evidence type="ECO:0000313" key="11">
    <source>
        <dbReference type="Proteomes" id="UP001186944"/>
    </source>
</evidence>
<comment type="caution">
    <text evidence="10">The sequence shown here is derived from an EMBL/GenBank/DDBJ whole genome shotgun (WGS) entry which is preliminary data.</text>
</comment>
<dbReference type="PANTHER" id="PTHR24279">
    <property type="entry name" value="CYTOCHROME P450"/>
    <property type="match status" value="1"/>
</dbReference>
<dbReference type="GO" id="GO:0004497">
    <property type="term" value="F:monooxygenase activity"/>
    <property type="evidence" value="ECO:0007669"/>
    <property type="project" value="UniProtKB-KW"/>
</dbReference>
<comment type="cofactor">
    <cofactor evidence="1 8">
        <name>heme</name>
        <dbReference type="ChEBI" id="CHEBI:30413"/>
    </cofactor>
</comment>
<dbReference type="InterPro" id="IPR002401">
    <property type="entry name" value="Cyt_P450_E_grp-I"/>
</dbReference>
<comment type="similarity">
    <text evidence="2 9">Belongs to the cytochrome P450 family.</text>
</comment>
<feature type="binding site" description="axial binding residue" evidence="8">
    <location>
        <position position="429"/>
    </location>
    <ligand>
        <name>heme</name>
        <dbReference type="ChEBI" id="CHEBI:30413"/>
    </ligand>
    <ligandPart>
        <name>Fe</name>
        <dbReference type="ChEBI" id="CHEBI:18248"/>
    </ligandPart>
</feature>
<keyword evidence="6 8" id="KW-0408">Iron</keyword>
<accession>A0AA88YI41</accession>
<protein>
    <submittedName>
        <fullName evidence="10">Uncharacterized protein</fullName>
    </submittedName>
</protein>
<keyword evidence="7 9" id="KW-0503">Monooxygenase</keyword>
<organism evidence="10 11">
    <name type="scientific">Pinctada imbricata</name>
    <name type="common">Atlantic pearl-oyster</name>
    <name type="synonym">Pinctada martensii</name>
    <dbReference type="NCBI Taxonomy" id="66713"/>
    <lineage>
        <taxon>Eukaryota</taxon>
        <taxon>Metazoa</taxon>
        <taxon>Spiralia</taxon>
        <taxon>Lophotrochozoa</taxon>
        <taxon>Mollusca</taxon>
        <taxon>Bivalvia</taxon>
        <taxon>Autobranchia</taxon>
        <taxon>Pteriomorphia</taxon>
        <taxon>Pterioida</taxon>
        <taxon>Pterioidea</taxon>
        <taxon>Pteriidae</taxon>
        <taxon>Pinctada</taxon>
    </lineage>
</organism>
<dbReference type="Proteomes" id="UP001186944">
    <property type="component" value="Unassembled WGS sequence"/>
</dbReference>
<evidence type="ECO:0000313" key="10">
    <source>
        <dbReference type="EMBL" id="KAK3101877.1"/>
    </source>
</evidence>
<dbReference type="Pfam" id="PF00067">
    <property type="entry name" value="p450"/>
    <property type="match status" value="2"/>
</dbReference>
<dbReference type="CDD" id="cd11054">
    <property type="entry name" value="CYP24A1-like"/>
    <property type="match status" value="1"/>
</dbReference>
<dbReference type="PANTHER" id="PTHR24279:SF120">
    <property type="entry name" value="CYTOCHROME P450"/>
    <property type="match status" value="1"/>
</dbReference>
<dbReference type="AlphaFoldDB" id="A0AA88YI41"/>
<sequence>MSKYGQRRHCHVTHKRANMTSAAVQESNRNMPDMVLQSARSFDEIPGPRSYPVIGGLVHIFPGGQFHGMHPNDKQSLCQEMYGNIYKEVLVPGMEFVHIFDPVDIEKVFRGDQEFPVRQAFFTLDFYNRKYNKQQGLLTSQGENWHRIRKNVQQKMLRPKAVTAYLPEQTIVADELLEHVRKLKDDNSEVADLRPEFDKYAAECVGVVCFNKRLQAFDDDPDSEAANFIKAVDTIMYILSTKYTALHLEEMEKADDEADGEHGDLIPYLLSKTSLSQEDVLTVISEFIFAGVDTTSHHLSFMMYLLGKNPEVQEKLSEEIQANIPNKQQITSSILSKMSYLRAVTKETHRLLPVAPGNVRTSSQDLVLSGYHVPAGKNIVMHHTWIMLQDEHFKDALAFKPERWIRNNESHHNAHPFAMLPFGHGVRSCIGRRLAEQEAQIAIIKILQNFKVEYTGEPLQTVHSITVTPISKMRFRLTERYL</sequence>
<evidence type="ECO:0000256" key="8">
    <source>
        <dbReference type="PIRSR" id="PIRSR602401-1"/>
    </source>
</evidence>
<dbReference type="GO" id="GO:0005506">
    <property type="term" value="F:iron ion binding"/>
    <property type="evidence" value="ECO:0007669"/>
    <property type="project" value="InterPro"/>
</dbReference>
<evidence type="ECO:0000256" key="3">
    <source>
        <dbReference type="ARBA" id="ARBA00022617"/>
    </source>
</evidence>
<dbReference type="GO" id="GO:0016705">
    <property type="term" value="F:oxidoreductase activity, acting on paired donors, with incorporation or reduction of molecular oxygen"/>
    <property type="evidence" value="ECO:0007669"/>
    <property type="project" value="InterPro"/>
</dbReference>
<keyword evidence="5 9" id="KW-0560">Oxidoreductase</keyword>
<gene>
    <name evidence="10" type="ORF">FSP39_006991</name>
</gene>
<dbReference type="SUPFAM" id="SSF48264">
    <property type="entry name" value="Cytochrome P450"/>
    <property type="match status" value="1"/>
</dbReference>
<evidence type="ECO:0000256" key="5">
    <source>
        <dbReference type="ARBA" id="ARBA00023002"/>
    </source>
</evidence>
<dbReference type="PRINTS" id="PR00463">
    <property type="entry name" value="EP450I"/>
</dbReference>
<dbReference type="PRINTS" id="PR00385">
    <property type="entry name" value="P450"/>
</dbReference>
<dbReference type="EMBL" id="VSWD01000005">
    <property type="protein sequence ID" value="KAK3101877.1"/>
    <property type="molecule type" value="Genomic_DNA"/>
</dbReference>
<keyword evidence="3 8" id="KW-0349">Heme</keyword>
<dbReference type="GO" id="GO:0020037">
    <property type="term" value="F:heme binding"/>
    <property type="evidence" value="ECO:0007669"/>
    <property type="project" value="InterPro"/>
</dbReference>
<dbReference type="InterPro" id="IPR050479">
    <property type="entry name" value="CYP11_CYP27_families"/>
</dbReference>
<dbReference type="InterPro" id="IPR001128">
    <property type="entry name" value="Cyt_P450"/>
</dbReference>
<name>A0AA88YI41_PINIB</name>
<keyword evidence="11" id="KW-1185">Reference proteome</keyword>
<keyword evidence="4 8" id="KW-0479">Metal-binding</keyword>